<gene>
    <name evidence="2" type="ORF">RSO01_44350</name>
</gene>
<comment type="caution">
    <text evidence="2">The sequence shown here is derived from an EMBL/GenBank/DDBJ whole genome shotgun (WGS) entry which is preliminary data.</text>
</comment>
<evidence type="ECO:0000313" key="2">
    <source>
        <dbReference type="EMBL" id="GEP57269.1"/>
    </source>
</evidence>
<feature type="chain" id="PRO_5021818164" description="Periplasmic heavy metal sensor" evidence="1">
    <location>
        <begin position="22"/>
        <end position="179"/>
    </location>
</feature>
<proteinExistence type="predicted"/>
<evidence type="ECO:0000313" key="3">
    <source>
        <dbReference type="Proteomes" id="UP000321058"/>
    </source>
</evidence>
<dbReference type="Proteomes" id="UP000321058">
    <property type="component" value="Unassembled WGS sequence"/>
</dbReference>
<name>A0A512NE97_9HYPH</name>
<evidence type="ECO:0008006" key="4">
    <source>
        <dbReference type="Google" id="ProtNLM"/>
    </source>
</evidence>
<evidence type="ECO:0000256" key="1">
    <source>
        <dbReference type="SAM" id="SignalP"/>
    </source>
</evidence>
<dbReference type="EMBL" id="BKAJ01000076">
    <property type="protein sequence ID" value="GEP57269.1"/>
    <property type="molecule type" value="Genomic_DNA"/>
</dbReference>
<dbReference type="RefSeq" id="WP_218037425.1">
    <property type="nucleotide sequence ID" value="NZ_BKAJ01000076.1"/>
</dbReference>
<dbReference type="Gene3D" id="1.20.120.1490">
    <property type="match status" value="1"/>
</dbReference>
<keyword evidence="1" id="KW-0732">Signal</keyword>
<organism evidence="2 3">
    <name type="scientific">Reyranella soli</name>
    <dbReference type="NCBI Taxonomy" id="1230389"/>
    <lineage>
        <taxon>Bacteria</taxon>
        <taxon>Pseudomonadati</taxon>
        <taxon>Pseudomonadota</taxon>
        <taxon>Alphaproteobacteria</taxon>
        <taxon>Hyphomicrobiales</taxon>
        <taxon>Reyranellaceae</taxon>
        <taxon>Reyranella</taxon>
    </lineage>
</organism>
<keyword evidence="3" id="KW-1185">Reference proteome</keyword>
<sequence>MKIGMGALAIALVGVTLAAWAQSHQPYAGLQARPVKALSDQQIADLKAGRGMGLALAAELNGYPGPLHVLELATPLGLSEDQRAKVAALFDAMKQEAVALGERLIAAETALDRQFAGKTITSSGLSEATRDIASLQGELRLAHLKYHLATLDLLTPEQAVHYSSLRGYGDGQHTPGHHR</sequence>
<reference evidence="2 3" key="1">
    <citation type="submission" date="2019-07" db="EMBL/GenBank/DDBJ databases">
        <title>Whole genome shotgun sequence of Reyranella soli NBRC 108950.</title>
        <authorList>
            <person name="Hosoyama A."/>
            <person name="Uohara A."/>
            <person name="Ohji S."/>
            <person name="Ichikawa N."/>
        </authorList>
    </citation>
    <scope>NUCLEOTIDE SEQUENCE [LARGE SCALE GENOMIC DNA]</scope>
    <source>
        <strain evidence="2 3">NBRC 108950</strain>
    </source>
</reference>
<protein>
    <recommendedName>
        <fullName evidence="4">Periplasmic heavy metal sensor</fullName>
    </recommendedName>
</protein>
<dbReference type="AlphaFoldDB" id="A0A512NE97"/>
<accession>A0A512NE97</accession>
<feature type="signal peptide" evidence="1">
    <location>
        <begin position="1"/>
        <end position="21"/>
    </location>
</feature>